<dbReference type="Gene3D" id="1.50.10.10">
    <property type="match status" value="1"/>
</dbReference>
<dbReference type="Pfam" id="PF05147">
    <property type="entry name" value="LANC_like"/>
    <property type="match status" value="1"/>
</dbReference>
<dbReference type="InterPro" id="IPR007822">
    <property type="entry name" value="LANC-like"/>
</dbReference>
<accession>A0ABR0F663</accession>
<dbReference type="PRINTS" id="PR01950">
    <property type="entry name" value="LANCSUPER"/>
</dbReference>
<keyword evidence="2" id="KW-1185">Reference proteome</keyword>
<name>A0ABR0F663_9PEZI</name>
<evidence type="ECO:0000313" key="2">
    <source>
        <dbReference type="Proteomes" id="UP001322138"/>
    </source>
</evidence>
<dbReference type="PANTHER" id="PTHR12736">
    <property type="entry name" value="LANC-LIKE PROTEIN"/>
    <property type="match status" value="1"/>
</dbReference>
<dbReference type="PANTHER" id="PTHR12736:SF7">
    <property type="entry name" value="LANC-LIKE PROTEIN 3"/>
    <property type="match status" value="1"/>
</dbReference>
<dbReference type="InterPro" id="IPR012341">
    <property type="entry name" value="6hp_glycosidase-like_sf"/>
</dbReference>
<evidence type="ECO:0000313" key="1">
    <source>
        <dbReference type="EMBL" id="KAK4638803.1"/>
    </source>
</evidence>
<dbReference type="SMART" id="SM01260">
    <property type="entry name" value="LANC_like"/>
    <property type="match status" value="1"/>
</dbReference>
<reference evidence="1 2" key="1">
    <citation type="journal article" date="2023" name="bioRxiv">
        <title>High-quality genome assemblies of four members of thePodospora anserinaspecies complex.</title>
        <authorList>
            <person name="Ament-Velasquez S.L."/>
            <person name="Vogan A.A."/>
            <person name="Wallerman O."/>
            <person name="Hartmann F."/>
            <person name="Gautier V."/>
            <person name="Silar P."/>
            <person name="Giraud T."/>
            <person name="Johannesson H."/>
        </authorList>
    </citation>
    <scope>NUCLEOTIDE SEQUENCE [LARGE SCALE GENOMIC DNA]</scope>
    <source>
        <strain evidence="1 2">CBS 112042</strain>
    </source>
</reference>
<organism evidence="1 2">
    <name type="scientific">Podospora bellae-mahoneyi</name>
    <dbReference type="NCBI Taxonomy" id="2093777"/>
    <lineage>
        <taxon>Eukaryota</taxon>
        <taxon>Fungi</taxon>
        <taxon>Dikarya</taxon>
        <taxon>Ascomycota</taxon>
        <taxon>Pezizomycotina</taxon>
        <taxon>Sordariomycetes</taxon>
        <taxon>Sordariomycetidae</taxon>
        <taxon>Sordariales</taxon>
        <taxon>Podosporaceae</taxon>
        <taxon>Podospora</taxon>
    </lineage>
</organism>
<protein>
    <recommendedName>
        <fullName evidence="3">LanC-like protein</fullName>
    </recommendedName>
</protein>
<dbReference type="GeneID" id="87901493"/>
<dbReference type="EMBL" id="JAFFGZ010000009">
    <property type="protein sequence ID" value="KAK4638803.1"/>
    <property type="molecule type" value="Genomic_DNA"/>
</dbReference>
<sequence length="426" mass="46584">MPYHPSSPTPMTTGVPGAIVAMTGQAGFSQPKKRYIDVPSEDLLDVSETSSYLMGALEDIIVNFPPRSRYPHEALQGLWSGPTGIAYLLLQVSARLPDLIVSGQPALHWAQCYIAGSRGHNLRLGSHGCGVSDERLAFEAVRAALTKDLSHVRDFVATVEQVAEVAEFPDENLYGRGGTLYLLRMVKHWVGADKCGKIIDPAMAEIANTILNNGLGSPGKNGSPREDGRAKWSWHGTRYLGAVHGDIGIITQVVLSMPNLADRVERVLEKLLMMQQHDGNWPSSEGHTSPGKGLVQFCHGAPGFVISLCSLRPYFPRLQDKIDGALKRARQCIWTQGLLKKEPNLCHGIFGNALCFPPGPQRQHFLAVATPENVAHMKCSDTTGTVFERADYGRSYSTLTSYAPCAVWTWLVAREPDPIMLGYNDV</sequence>
<gene>
    <name evidence="1" type="ORF">QC761_704350</name>
</gene>
<comment type="caution">
    <text evidence="1">The sequence shown here is derived from an EMBL/GenBank/DDBJ whole genome shotgun (WGS) entry which is preliminary data.</text>
</comment>
<dbReference type="CDD" id="cd04794">
    <property type="entry name" value="euk_LANCL"/>
    <property type="match status" value="1"/>
</dbReference>
<dbReference type="Proteomes" id="UP001322138">
    <property type="component" value="Unassembled WGS sequence"/>
</dbReference>
<dbReference type="RefSeq" id="XP_062727779.1">
    <property type="nucleotide sequence ID" value="XM_062882011.1"/>
</dbReference>
<evidence type="ECO:0008006" key="3">
    <source>
        <dbReference type="Google" id="ProtNLM"/>
    </source>
</evidence>
<proteinExistence type="predicted"/>
<dbReference type="SUPFAM" id="SSF158745">
    <property type="entry name" value="LanC-like"/>
    <property type="match status" value="1"/>
</dbReference>